<dbReference type="SUPFAM" id="SSF50978">
    <property type="entry name" value="WD40 repeat-like"/>
    <property type="match status" value="1"/>
</dbReference>
<dbReference type="InterPro" id="IPR056454">
    <property type="entry name" value="Beta-prop_IP5PC_F"/>
</dbReference>
<dbReference type="Pfam" id="PF23754">
    <property type="entry name" value="Beta-prop_IP5PC_F"/>
    <property type="match status" value="1"/>
</dbReference>
<dbReference type="EMBL" id="JBHFFA010000003">
    <property type="protein sequence ID" value="KAL2634417.1"/>
    <property type="molecule type" value="Genomic_DNA"/>
</dbReference>
<evidence type="ECO:0000256" key="7">
    <source>
        <dbReference type="ARBA" id="ARBA00022842"/>
    </source>
</evidence>
<dbReference type="FunFam" id="3.60.10.10:FF:000011">
    <property type="entry name" value="Type II inositol polyphosphate 5-phosphatase 15"/>
    <property type="match status" value="1"/>
</dbReference>
<feature type="compositionally biased region" description="Low complexity" evidence="9">
    <location>
        <begin position="362"/>
        <end position="371"/>
    </location>
</feature>
<dbReference type="Gene3D" id="2.130.10.10">
    <property type="entry name" value="YVTN repeat-like/Quinoprotein amine dehydrogenase"/>
    <property type="match status" value="1"/>
</dbReference>
<keyword evidence="7" id="KW-0460">Magnesium</keyword>
<name>A0ABD1YYG8_9MARC</name>
<comment type="cofactor">
    <cofactor evidence="1">
        <name>Mg(2+)</name>
        <dbReference type="ChEBI" id="CHEBI:18420"/>
    </cofactor>
</comment>
<dbReference type="InterPro" id="IPR036322">
    <property type="entry name" value="WD40_repeat_dom_sf"/>
</dbReference>
<evidence type="ECO:0000313" key="11">
    <source>
        <dbReference type="EMBL" id="KAL2634417.1"/>
    </source>
</evidence>
<feature type="compositionally biased region" description="Low complexity" evidence="9">
    <location>
        <begin position="235"/>
        <end position="254"/>
    </location>
</feature>
<keyword evidence="4" id="KW-0479">Metal-binding</keyword>
<protein>
    <recommendedName>
        <fullName evidence="10">Inositol polyphosphate-related phosphatase domain-containing protein</fullName>
    </recommendedName>
</protein>
<feature type="compositionally biased region" description="Polar residues" evidence="9">
    <location>
        <begin position="1"/>
        <end position="15"/>
    </location>
</feature>
<evidence type="ECO:0000256" key="4">
    <source>
        <dbReference type="ARBA" id="ARBA00022723"/>
    </source>
</evidence>
<evidence type="ECO:0000256" key="8">
    <source>
        <dbReference type="ARBA" id="ARBA00022843"/>
    </source>
</evidence>
<dbReference type="InterPro" id="IPR015943">
    <property type="entry name" value="WD40/YVTN_repeat-like_dom_sf"/>
</dbReference>
<reference evidence="11 12" key="1">
    <citation type="submission" date="2024-09" db="EMBL/GenBank/DDBJ databases">
        <title>Chromosome-scale assembly of Riccia fluitans.</title>
        <authorList>
            <person name="Paukszto L."/>
            <person name="Sawicki J."/>
            <person name="Karawczyk K."/>
            <person name="Piernik-Szablinska J."/>
            <person name="Szczecinska M."/>
            <person name="Mazdziarz M."/>
        </authorList>
    </citation>
    <scope>NUCLEOTIDE SEQUENCE [LARGE SCALE GENOMIC DNA]</scope>
    <source>
        <strain evidence="11">Rf_01</strain>
        <tissue evidence="11">Aerial parts of the thallus</tissue>
    </source>
</reference>
<dbReference type="PANTHER" id="PTHR11200">
    <property type="entry name" value="INOSITOL 5-PHOSPHATASE"/>
    <property type="match status" value="1"/>
</dbReference>
<feature type="region of interest" description="Disordered" evidence="9">
    <location>
        <begin position="187"/>
        <end position="371"/>
    </location>
</feature>
<dbReference type="Gene3D" id="3.60.10.10">
    <property type="entry name" value="Endonuclease/exonuclease/phosphatase"/>
    <property type="match status" value="1"/>
</dbReference>
<gene>
    <name evidence="11" type="ORF">R1flu_005896</name>
</gene>
<evidence type="ECO:0000256" key="3">
    <source>
        <dbReference type="ARBA" id="ARBA00022499"/>
    </source>
</evidence>
<keyword evidence="12" id="KW-1185">Reference proteome</keyword>
<evidence type="ECO:0000256" key="5">
    <source>
        <dbReference type="ARBA" id="ARBA00022737"/>
    </source>
</evidence>
<dbReference type="PANTHER" id="PTHR11200:SF300">
    <property type="entry name" value="TYPE II INOSITOL 1,4,5-TRISPHOSPHATE 5-PHOSPHATASE"/>
    <property type="match status" value="1"/>
</dbReference>
<dbReference type="InterPro" id="IPR046985">
    <property type="entry name" value="IP5"/>
</dbReference>
<evidence type="ECO:0000259" key="10">
    <source>
        <dbReference type="SMART" id="SM00128"/>
    </source>
</evidence>
<accession>A0ABD1YYG8</accession>
<dbReference type="SMART" id="SM00320">
    <property type="entry name" value="WD40"/>
    <property type="match status" value="3"/>
</dbReference>
<proteinExistence type="inferred from homology"/>
<feature type="compositionally biased region" description="Basic and acidic residues" evidence="9">
    <location>
        <begin position="1040"/>
        <end position="1050"/>
    </location>
</feature>
<comment type="caution">
    <text evidence="11">The sequence shown here is derived from an EMBL/GenBank/DDBJ whole genome shotgun (WGS) entry which is preliminary data.</text>
</comment>
<feature type="compositionally biased region" description="Basic and acidic residues" evidence="9">
    <location>
        <begin position="1388"/>
        <end position="1404"/>
    </location>
</feature>
<dbReference type="GO" id="GO:0016787">
    <property type="term" value="F:hydrolase activity"/>
    <property type="evidence" value="ECO:0007669"/>
    <property type="project" value="UniProtKB-KW"/>
</dbReference>
<feature type="compositionally biased region" description="Polar residues" evidence="9">
    <location>
        <begin position="200"/>
        <end position="209"/>
    </location>
</feature>
<keyword evidence="3" id="KW-1017">Isopeptide bond</keyword>
<feature type="region of interest" description="Disordered" evidence="9">
    <location>
        <begin position="1388"/>
        <end position="1407"/>
    </location>
</feature>
<dbReference type="SUPFAM" id="SSF56219">
    <property type="entry name" value="DNase I-like"/>
    <property type="match status" value="1"/>
</dbReference>
<sequence length="1480" mass="161661">MAGTRSPSSGQTTPLKISPRESIDDSFDLLTGLYPPVASSPLVVDASGGRNGFGAPGGASSSISPAQLNPNSVVENFMMHNPMQQQQEPMDLLTGFLPPSASPPLNLVVPADVAGKQDAWKRDSQGISAGGGSSTEYFPTSPISFNHPFMENVLNTSASYTVSPPFRAIPSVSDAAMEASSQGYRNLSRSMDGSIPKLNSVPNNLSNLDLGSRSHSSASAGPLPSPSPHNRSHRSNSSGGTMKHTNSFNNSFNNHISGGFVDNSYRADSSHRTEPTSKQSALPSGIGPERLQQSPYPRAETPRISTPPDVNSNPPVRPAPSIPVYQNDNARRNTSDPKAYQRAPSLNINSRNLGKEPVSVDTRTSGSGFRTTGLDEEFVGASSVDPIYRAPKRGAVHPSRPVSLELRPHPLRGAPPNPVTLLTCFSSYVWAACELGIMIWDVENATGRGSAGTRIGDEDAATYEFLRLPGSTTTSMIADAANMVVWTGHRDGKIRLWSARPSAELDLSAKRELRSPSLVFQAHRRAVTALIITSYGELWAGFDNGELKAWPWEILAKAMSGVGDGASHMEKAYVEPRVRNVGVGPNGPVSPEVRFLVSDHASGRVWCGGAQYIALWDAKTRDLIRMFGGPSGQVDLTSVDAGLPGKEILSDEDLKLGYAKVGKKEKGGWLQRSRNAVMGAADAVRRAASGGGQSSDDGRRLEALVAAADGTMWGGYGSGLLVQWDWQGNRLYCAPSRNVVIRSLCAVGNRLWVGYADGKVQVLLCENGARHQVGSWQAHRLSVIELVVCDDYVFSLGGNGSIRGWSITSPDCNLDGIMKATMSNRADSYTCQRSLRVLAGTWNTAQEKASLHTIRTWLGIDPRSSQPPEASIVVVGLQEVEMGAGAIGMAAVKETVGMGLQDKGSQTGQWWLGQIDNSLGEGKDYERIGSRQLAGVLVGVWVRRDLLPYVGEVEAGAVACGFGRAFGNKGAVGVKMMIYRRTICVLTSHLAAHMEQVSRRNADFEHIYNQMSFGRSSRLNATVVSNAVQNMLRGGNNRRNMTEQEFDKDGPLSPDSDPTTDDAPELADADLLIWSGDLNYRIDNMSYEETVSLIRNKAYDVLLSSDQLRLEMANGRTFHGMREGPIKFPPTYKFDKGYHEYDTSEKRRIPAWCDRVLFRDSFDYSDPSPGIKLTRPLKATVERYESVGEIHDSDHKPVRCQLKVDLSVIDETARRREYGEVMRDPNIRSRLAALGYIPDCSVNTNRVSVDDVDRSSLILTNTDRQHRILYVVHCEALPSRGPCPCGEHNIKNLSPRDSAFRDQLPRAGFGFPDWLTVSPAAGVVRPSESAAIRITDVVRPVGSDQQDKVVVLVIRWKGSLSSGFKQHRVCVCRGTSVWSTLKEKESQNVRSYEQRRPSSRERESQPYAARQAYASSSLTHIGELVHLSDDVDCNQHSDYQEQYLLTDNVLFFTNKIQRTEWLESGVHEIMYIFSDLVGRG</sequence>
<dbReference type="GO" id="GO:0046872">
    <property type="term" value="F:metal ion binding"/>
    <property type="evidence" value="ECO:0007669"/>
    <property type="project" value="UniProtKB-KW"/>
</dbReference>
<feature type="region of interest" description="Disordered" evidence="9">
    <location>
        <begin position="1034"/>
        <end position="1062"/>
    </location>
</feature>
<comment type="similarity">
    <text evidence="2">Belongs to the inositol polyphosphate 5-phosphatase family.</text>
</comment>
<dbReference type="Proteomes" id="UP001605036">
    <property type="component" value="Unassembled WGS sequence"/>
</dbReference>
<organism evidence="11 12">
    <name type="scientific">Riccia fluitans</name>
    <dbReference type="NCBI Taxonomy" id="41844"/>
    <lineage>
        <taxon>Eukaryota</taxon>
        <taxon>Viridiplantae</taxon>
        <taxon>Streptophyta</taxon>
        <taxon>Embryophyta</taxon>
        <taxon>Marchantiophyta</taxon>
        <taxon>Marchantiopsida</taxon>
        <taxon>Marchantiidae</taxon>
        <taxon>Marchantiales</taxon>
        <taxon>Ricciaceae</taxon>
        <taxon>Riccia</taxon>
    </lineage>
</organism>
<dbReference type="InterPro" id="IPR056455">
    <property type="entry name" value="Ig-like_IP5PC_F"/>
</dbReference>
<dbReference type="InterPro" id="IPR036691">
    <property type="entry name" value="Endo/exonu/phosph_ase_sf"/>
</dbReference>
<keyword evidence="8" id="KW-0832">Ubl conjugation</keyword>
<feature type="domain" description="Inositol polyphosphate-related phosphatase" evidence="10">
    <location>
        <begin position="833"/>
        <end position="1210"/>
    </location>
</feature>
<evidence type="ECO:0000256" key="2">
    <source>
        <dbReference type="ARBA" id="ARBA00010768"/>
    </source>
</evidence>
<feature type="region of interest" description="Disordered" evidence="9">
    <location>
        <begin position="1"/>
        <end position="21"/>
    </location>
</feature>
<keyword evidence="5" id="KW-0677">Repeat</keyword>
<evidence type="ECO:0000313" key="12">
    <source>
        <dbReference type="Proteomes" id="UP001605036"/>
    </source>
</evidence>
<dbReference type="Pfam" id="PF22669">
    <property type="entry name" value="Exo_endo_phos2"/>
    <property type="match status" value="1"/>
</dbReference>
<dbReference type="Pfam" id="PF23755">
    <property type="entry name" value="Ig-like_IP5PC_F"/>
    <property type="match status" value="1"/>
</dbReference>
<dbReference type="InterPro" id="IPR001680">
    <property type="entry name" value="WD40_rpt"/>
</dbReference>
<evidence type="ECO:0000256" key="6">
    <source>
        <dbReference type="ARBA" id="ARBA00022801"/>
    </source>
</evidence>
<keyword evidence="6" id="KW-0378">Hydrolase</keyword>
<evidence type="ECO:0000256" key="1">
    <source>
        <dbReference type="ARBA" id="ARBA00001946"/>
    </source>
</evidence>
<evidence type="ECO:0000256" key="9">
    <source>
        <dbReference type="SAM" id="MobiDB-lite"/>
    </source>
</evidence>
<dbReference type="InterPro" id="IPR000300">
    <property type="entry name" value="IPPc"/>
</dbReference>
<dbReference type="SMART" id="SM00128">
    <property type="entry name" value="IPPc"/>
    <property type="match status" value="1"/>
</dbReference>